<dbReference type="Proteomes" id="UP000297975">
    <property type="component" value="Unassembled WGS sequence"/>
</dbReference>
<dbReference type="EMBL" id="SOPW01000010">
    <property type="protein sequence ID" value="TFB19570.1"/>
    <property type="molecule type" value="Genomic_DNA"/>
</dbReference>
<evidence type="ECO:0000256" key="1">
    <source>
        <dbReference type="SAM" id="Phobius"/>
    </source>
</evidence>
<evidence type="ECO:0000313" key="3">
    <source>
        <dbReference type="Proteomes" id="UP000297975"/>
    </source>
</evidence>
<feature type="transmembrane region" description="Helical" evidence="1">
    <location>
        <begin position="87"/>
        <end position="107"/>
    </location>
</feature>
<keyword evidence="3" id="KW-1185">Reference proteome</keyword>
<keyword evidence="1" id="KW-0472">Membrane</keyword>
<dbReference type="OrthoDB" id="10001493at2"/>
<protein>
    <submittedName>
        <fullName evidence="2">Uncharacterized protein</fullName>
    </submittedName>
</protein>
<dbReference type="RefSeq" id="WP_134340368.1">
    <property type="nucleotide sequence ID" value="NZ_SOPW01000010.1"/>
</dbReference>
<accession>A0A4Y8IMV7</accession>
<name>A0A4Y8IMV7_9BACI</name>
<proteinExistence type="predicted"/>
<feature type="transmembrane region" description="Helical" evidence="1">
    <location>
        <begin position="57"/>
        <end position="75"/>
    </location>
</feature>
<feature type="transmembrane region" description="Helical" evidence="1">
    <location>
        <begin position="7"/>
        <end position="24"/>
    </location>
</feature>
<feature type="transmembrane region" description="Helical" evidence="1">
    <location>
        <begin position="30"/>
        <end position="45"/>
    </location>
</feature>
<sequence length="112" mass="13200">MWLRATLIVLVVLGAFNFMIRMLFREWEPVLLILILATISIIGYLEDDNVEQKEARLGVSLGLSLYLPYVIQHSVPPVIWMQRFDIVFYYVLPAVIFLVFQSMLYRFDLTNR</sequence>
<keyword evidence="1" id="KW-0812">Transmembrane</keyword>
<reference evidence="2 3" key="1">
    <citation type="submission" date="2019-03" db="EMBL/GenBank/DDBJ databases">
        <authorList>
            <person name="He R.-H."/>
        </authorList>
    </citation>
    <scope>NUCLEOTIDE SEQUENCE [LARGE SCALE GENOMIC DNA]</scope>
    <source>
        <strain evidence="3">SH 714</strain>
    </source>
</reference>
<gene>
    <name evidence="2" type="ORF">E3U55_10435</name>
</gene>
<organism evidence="2 3">
    <name type="scientific">Filobacillus milosensis</name>
    <dbReference type="NCBI Taxonomy" id="94137"/>
    <lineage>
        <taxon>Bacteria</taxon>
        <taxon>Bacillati</taxon>
        <taxon>Bacillota</taxon>
        <taxon>Bacilli</taxon>
        <taxon>Bacillales</taxon>
        <taxon>Bacillaceae</taxon>
        <taxon>Filobacillus</taxon>
    </lineage>
</organism>
<keyword evidence="1" id="KW-1133">Transmembrane helix</keyword>
<dbReference type="AlphaFoldDB" id="A0A4Y8IMV7"/>
<comment type="caution">
    <text evidence="2">The sequence shown here is derived from an EMBL/GenBank/DDBJ whole genome shotgun (WGS) entry which is preliminary data.</text>
</comment>
<evidence type="ECO:0000313" key="2">
    <source>
        <dbReference type="EMBL" id="TFB19570.1"/>
    </source>
</evidence>